<evidence type="ECO:0000259" key="7">
    <source>
        <dbReference type="PROSITE" id="PS51360"/>
    </source>
</evidence>
<gene>
    <name evidence="8" type="ORF">V5799_009905</name>
</gene>
<keyword evidence="2" id="KW-0805">Transcription regulation</keyword>
<evidence type="ECO:0000256" key="4">
    <source>
        <dbReference type="ARBA" id="ARBA00023242"/>
    </source>
</evidence>
<dbReference type="InterPro" id="IPR036128">
    <property type="entry name" value="Plus3-like_sf"/>
</dbReference>
<evidence type="ECO:0000256" key="5">
    <source>
        <dbReference type="SAM" id="MobiDB-lite"/>
    </source>
</evidence>
<keyword evidence="6" id="KW-0472">Membrane</keyword>
<dbReference type="GO" id="GO:0016593">
    <property type="term" value="C:Cdc73/Paf1 complex"/>
    <property type="evidence" value="ECO:0007669"/>
    <property type="project" value="TreeGrafter"/>
</dbReference>
<feature type="compositionally biased region" description="Basic residues" evidence="5">
    <location>
        <begin position="234"/>
        <end position="263"/>
    </location>
</feature>
<dbReference type="SUPFAM" id="SSF159042">
    <property type="entry name" value="Plus3-like"/>
    <property type="match status" value="1"/>
</dbReference>
<dbReference type="InterPro" id="IPR004343">
    <property type="entry name" value="Plus-3_dom"/>
</dbReference>
<keyword evidence="6" id="KW-0812">Transmembrane</keyword>
<comment type="subcellular location">
    <subcellularLocation>
        <location evidence="1">Nucleus</location>
    </subcellularLocation>
</comment>
<organism evidence="8 9">
    <name type="scientific">Amblyomma americanum</name>
    <name type="common">Lone star tick</name>
    <dbReference type="NCBI Taxonomy" id="6943"/>
    <lineage>
        <taxon>Eukaryota</taxon>
        <taxon>Metazoa</taxon>
        <taxon>Ecdysozoa</taxon>
        <taxon>Arthropoda</taxon>
        <taxon>Chelicerata</taxon>
        <taxon>Arachnida</taxon>
        <taxon>Acari</taxon>
        <taxon>Parasitiformes</taxon>
        <taxon>Ixodida</taxon>
        <taxon>Ixodoidea</taxon>
        <taxon>Ixodidae</taxon>
        <taxon>Amblyomminae</taxon>
        <taxon>Amblyomma</taxon>
    </lineage>
</organism>
<keyword evidence="6" id="KW-1133">Transmembrane helix</keyword>
<accession>A0AAQ4F923</accession>
<reference evidence="8 9" key="1">
    <citation type="journal article" date="2023" name="Arcadia Sci">
        <title>De novo assembly of a long-read Amblyomma americanum tick genome.</title>
        <authorList>
            <person name="Chou S."/>
            <person name="Poskanzer K.E."/>
            <person name="Rollins M."/>
            <person name="Thuy-Boun P.S."/>
        </authorList>
    </citation>
    <scope>NUCLEOTIDE SEQUENCE [LARGE SCALE GENOMIC DNA]</scope>
    <source>
        <strain evidence="8">F_SG_1</strain>
        <tissue evidence="8">Salivary glands</tissue>
    </source>
</reference>
<keyword evidence="9" id="KW-1185">Reference proteome</keyword>
<evidence type="ECO:0000256" key="1">
    <source>
        <dbReference type="ARBA" id="ARBA00004123"/>
    </source>
</evidence>
<keyword evidence="3" id="KW-0804">Transcription</keyword>
<evidence type="ECO:0000256" key="6">
    <source>
        <dbReference type="SAM" id="Phobius"/>
    </source>
</evidence>
<comment type="caution">
    <text evidence="8">The sequence shown here is derived from an EMBL/GenBank/DDBJ whole genome shotgun (WGS) entry which is preliminary data.</text>
</comment>
<protein>
    <recommendedName>
        <fullName evidence="7">Plus3 domain-containing protein</fullName>
    </recommendedName>
</protein>
<feature type="compositionally biased region" description="Basic residues" evidence="5">
    <location>
        <begin position="148"/>
        <end position="167"/>
    </location>
</feature>
<dbReference type="Proteomes" id="UP001321473">
    <property type="component" value="Unassembled WGS sequence"/>
</dbReference>
<evidence type="ECO:0000256" key="3">
    <source>
        <dbReference type="ARBA" id="ARBA00023163"/>
    </source>
</evidence>
<evidence type="ECO:0000313" key="9">
    <source>
        <dbReference type="Proteomes" id="UP001321473"/>
    </source>
</evidence>
<dbReference type="GO" id="GO:0003677">
    <property type="term" value="F:DNA binding"/>
    <property type="evidence" value="ECO:0007669"/>
    <property type="project" value="InterPro"/>
</dbReference>
<dbReference type="SMART" id="SM00719">
    <property type="entry name" value="Plus3"/>
    <property type="match status" value="1"/>
</dbReference>
<dbReference type="PROSITE" id="PS51360">
    <property type="entry name" value="PLUS3"/>
    <property type="match status" value="1"/>
</dbReference>
<evidence type="ECO:0000313" key="8">
    <source>
        <dbReference type="EMBL" id="KAK8783730.1"/>
    </source>
</evidence>
<keyword evidence="4" id="KW-0539">Nucleus</keyword>
<feature type="compositionally biased region" description="Acidic residues" evidence="5">
    <location>
        <begin position="94"/>
        <end position="118"/>
    </location>
</feature>
<feature type="region of interest" description="Disordered" evidence="5">
    <location>
        <begin position="143"/>
        <end position="335"/>
    </location>
</feature>
<feature type="compositionally biased region" description="Polar residues" evidence="5">
    <location>
        <begin position="181"/>
        <end position="196"/>
    </location>
</feature>
<feature type="compositionally biased region" description="Basic and acidic residues" evidence="5">
    <location>
        <begin position="264"/>
        <end position="280"/>
    </location>
</feature>
<dbReference type="PANTHER" id="PTHR13115:SF8">
    <property type="entry name" value="RNA POLYMERASE-ASSOCIATED PROTEIN RTF1 HOMOLOG"/>
    <property type="match status" value="1"/>
</dbReference>
<feature type="domain" description="Plus3" evidence="7">
    <location>
        <begin position="333"/>
        <end position="461"/>
    </location>
</feature>
<dbReference type="GO" id="GO:1990269">
    <property type="term" value="F:RNA polymerase II C-terminal domain phosphoserine binding"/>
    <property type="evidence" value="ECO:0007669"/>
    <property type="project" value="TreeGrafter"/>
</dbReference>
<feature type="region of interest" description="Disordered" evidence="5">
    <location>
        <begin position="458"/>
        <end position="505"/>
    </location>
</feature>
<dbReference type="PANTHER" id="PTHR13115">
    <property type="entry name" value="RNA POLYMERASE-ASSOCIATED PROTEIN RTF1 HOMOLOG"/>
    <property type="match status" value="1"/>
</dbReference>
<feature type="transmembrane region" description="Helical" evidence="6">
    <location>
        <begin position="351"/>
        <end position="369"/>
    </location>
</feature>
<feature type="region of interest" description="Disordered" evidence="5">
    <location>
        <begin position="1"/>
        <end position="128"/>
    </location>
</feature>
<dbReference type="Pfam" id="PF03126">
    <property type="entry name" value="Plus-3"/>
    <property type="match status" value="1"/>
</dbReference>
<dbReference type="AlphaFoldDB" id="A0AAQ4F923"/>
<feature type="compositionally biased region" description="Polar residues" evidence="5">
    <location>
        <begin position="309"/>
        <end position="324"/>
    </location>
</feature>
<feature type="compositionally biased region" description="Acidic residues" evidence="5">
    <location>
        <begin position="292"/>
        <end position="302"/>
    </location>
</feature>
<feature type="compositionally biased region" description="Polar residues" evidence="5">
    <location>
        <begin position="39"/>
        <end position="63"/>
    </location>
</feature>
<feature type="compositionally biased region" description="Polar residues" evidence="5">
    <location>
        <begin position="218"/>
        <end position="232"/>
    </location>
</feature>
<proteinExistence type="predicted"/>
<name>A0AAQ4F923_AMBAM</name>
<sequence>MPRRRHAPLDWSSGESDCPDELDRQLRLLAKRRKVEPETSAQQSQPDGWSQGRPSGATSSASNRAARGQGSAKSGRSRLSKKADRQDRSSNAGAEDESSASSEEGDVDRDGSAEEDSDGGLVGDQGYRARRAVVTEECREQEKLVAHAGKRGRPKKRFGSKNRPRLAKRYEQTWESEDGDSSASSQGVEAPSTSSGCKGRHGLAKRYEQTWESEDGDSSASSQGEQGPSASSGCKRRRTFGRRKGKKARTTRGLKAARQKQLHKGGDKRQKSLAEGEVRLKTSKRLQVSDVYSDDDGEDESDGGAVGGTTSERGQSTSSFQPRAQSGPEPPAAAAKEDIGRMRLTRNQLKVLIHVPTFASIAVGCFVRVRTKRRTVYRLMEVTAVVETANVRSLGLARTNKALRLRHGSREKVRRLGCVSNQQFTDREFQKWKRLTISKGAAFPTPREVAQKASDIQAALRDAPVPSDGETDGNEEERGPLSVHNYAAQRPESGDEKGGRARRKP</sequence>
<dbReference type="EMBL" id="JARKHS020005245">
    <property type="protein sequence ID" value="KAK8783730.1"/>
    <property type="molecule type" value="Genomic_DNA"/>
</dbReference>
<evidence type="ECO:0000256" key="2">
    <source>
        <dbReference type="ARBA" id="ARBA00023015"/>
    </source>
</evidence>
<dbReference type="Gene3D" id="3.90.70.200">
    <property type="entry name" value="Plus-3 domain"/>
    <property type="match status" value="1"/>
</dbReference>